<dbReference type="EMBL" id="CXST01000010">
    <property type="protein sequence ID" value="CTQ47597.1"/>
    <property type="molecule type" value="Genomic_DNA"/>
</dbReference>
<feature type="chain" id="PRO_5005808177" evidence="1">
    <location>
        <begin position="25"/>
        <end position="176"/>
    </location>
</feature>
<name>A0A0M6YEB3_9HYPH</name>
<protein>
    <submittedName>
        <fullName evidence="2">Uncharacterized protein</fullName>
    </submittedName>
</protein>
<organism evidence="2 3">
    <name type="scientific">Roseibium aggregatum</name>
    <dbReference type="NCBI Taxonomy" id="187304"/>
    <lineage>
        <taxon>Bacteria</taxon>
        <taxon>Pseudomonadati</taxon>
        <taxon>Pseudomonadota</taxon>
        <taxon>Alphaproteobacteria</taxon>
        <taxon>Hyphomicrobiales</taxon>
        <taxon>Stappiaceae</taxon>
        <taxon>Roseibium</taxon>
    </lineage>
</organism>
<feature type="signal peptide" evidence="1">
    <location>
        <begin position="1"/>
        <end position="24"/>
    </location>
</feature>
<keyword evidence="3" id="KW-1185">Reference proteome</keyword>
<evidence type="ECO:0000256" key="1">
    <source>
        <dbReference type="SAM" id="SignalP"/>
    </source>
</evidence>
<reference evidence="3" key="1">
    <citation type="submission" date="2015-07" db="EMBL/GenBank/DDBJ databases">
        <authorList>
            <person name="Rodrigo-Torres Lidia"/>
            <person name="Arahal R.David."/>
        </authorList>
    </citation>
    <scope>NUCLEOTIDE SEQUENCE [LARGE SCALE GENOMIC DNA]</scope>
    <source>
        <strain evidence="3">CECT 4801</strain>
    </source>
</reference>
<proteinExistence type="predicted"/>
<dbReference type="RefSeq" id="WP_145904050.1">
    <property type="nucleotide sequence ID" value="NZ_CXST01000010.1"/>
</dbReference>
<accession>A0A0M6YEB3</accession>
<gene>
    <name evidence="2" type="ORF">LAL4801_06059</name>
</gene>
<sequence length="176" mass="20555">MRVPRISILMLLLVSIYYASPSMAETYYRQTKEENDETESLKDSVETNAETASDISKAEVIKVLLNMDRDLQSAGGFSYEESREDFTRYKHKFSSRETVVLDMKYDADRMSCFEKANLIRCIFMSGFRKEVLEWGDIEDRDFMFFQDEAIFKRVEDGRLVVVELCRDGCSRIGLRP</sequence>
<keyword evidence="1" id="KW-0732">Signal</keyword>
<evidence type="ECO:0000313" key="2">
    <source>
        <dbReference type="EMBL" id="CTQ47597.1"/>
    </source>
</evidence>
<dbReference type="AlphaFoldDB" id="A0A0M6YEB3"/>
<dbReference type="Proteomes" id="UP000048926">
    <property type="component" value="Unassembled WGS sequence"/>
</dbReference>
<evidence type="ECO:0000313" key="3">
    <source>
        <dbReference type="Proteomes" id="UP000048926"/>
    </source>
</evidence>